<dbReference type="Pfam" id="PF04500">
    <property type="entry name" value="FLYWCH"/>
    <property type="match status" value="1"/>
</dbReference>
<dbReference type="WBParaSite" id="Minc3s11673g45061">
    <property type="protein sequence ID" value="Minc3s11673g45061"/>
    <property type="gene ID" value="Minc3s11673g45061"/>
</dbReference>
<dbReference type="InterPro" id="IPR007588">
    <property type="entry name" value="Znf_FLYWCH"/>
</dbReference>
<keyword evidence="1" id="KW-0479">Metal-binding</keyword>
<reference evidence="7 8" key="1">
    <citation type="submission" date="2022-11" db="UniProtKB">
        <authorList>
            <consortium name="WormBaseParasite"/>
        </authorList>
    </citation>
    <scope>IDENTIFICATION</scope>
</reference>
<evidence type="ECO:0000313" key="7">
    <source>
        <dbReference type="WBParaSite" id="Minc3s00277g09239"/>
    </source>
</evidence>
<dbReference type="AlphaFoldDB" id="A0A914P4Q0"/>
<evidence type="ECO:0000313" key="8">
    <source>
        <dbReference type="WBParaSite" id="Minc3s11673g45061"/>
    </source>
</evidence>
<keyword evidence="3" id="KW-0862">Zinc</keyword>
<feature type="domain" description="FLYWCH-type" evidence="5">
    <location>
        <begin position="10"/>
        <end position="66"/>
    </location>
</feature>
<keyword evidence="2" id="KW-0863">Zinc-finger</keyword>
<dbReference type="Gene3D" id="2.20.25.240">
    <property type="match status" value="1"/>
</dbReference>
<name>A0A914P4Q0_MELIC</name>
<evidence type="ECO:0000256" key="2">
    <source>
        <dbReference type="ARBA" id="ARBA00022771"/>
    </source>
</evidence>
<protein>
    <submittedName>
        <fullName evidence="7 8">FLYWCH-type domain-containing protein</fullName>
    </submittedName>
</protein>
<evidence type="ECO:0000259" key="5">
    <source>
        <dbReference type="Pfam" id="PF04500"/>
    </source>
</evidence>
<evidence type="ECO:0000313" key="6">
    <source>
        <dbReference type="Proteomes" id="UP000887563"/>
    </source>
</evidence>
<evidence type="ECO:0000256" key="4">
    <source>
        <dbReference type="SAM" id="MobiDB-lite"/>
    </source>
</evidence>
<organism evidence="6 8">
    <name type="scientific">Meloidogyne incognita</name>
    <name type="common">Southern root-knot nematode worm</name>
    <name type="synonym">Oxyuris incognita</name>
    <dbReference type="NCBI Taxonomy" id="6306"/>
    <lineage>
        <taxon>Eukaryota</taxon>
        <taxon>Metazoa</taxon>
        <taxon>Ecdysozoa</taxon>
        <taxon>Nematoda</taxon>
        <taxon>Chromadorea</taxon>
        <taxon>Rhabditida</taxon>
        <taxon>Tylenchina</taxon>
        <taxon>Tylenchomorpha</taxon>
        <taxon>Tylenchoidea</taxon>
        <taxon>Meloidogynidae</taxon>
        <taxon>Meloidogyninae</taxon>
        <taxon>Meloidogyne</taxon>
        <taxon>Meloidogyne incognita group</taxon>
    </lineage>
</organism>
<evidence type="ECO:0000256" key="1">
    <source>
        <dbReference type="ARBA" id="ARBA00022723"/>
    </source>
</evidence>
<evidence type="ECO:0000256" key="3">
    <source>
        <dbReference type="ARBA" id="ARBA00022833"/>
    </source>
</evidence>
<dbReference type="WBParaSite" id="Minc3s00277g09239">
    <property type="protein sequence ID" value="Minc3s00277g09239"/>
    <property type="gene ID" value="Minc3s00277g09239"/>
</dbReference>
<proteinExistence type="predicted"/>
<sequence length="256" mass="29034">MFNGILSLQNKEKLSHDGYIYVMDKPSADGEKIFWRCDTRKTTECKGRIHTTADEERSFLRMVTAHSCSGLGDPARVGVQKVMSVIRQRGASTMEKPAQIRAAAVQNLPLAIMGQMPSTSASRKQVQRQRRKENNALASPPTRAEIVFTEQYMNREFNGQQERFLLADSGGEERILVFGSEASAGWSNQMEHVFMDGTFSALIDTDIELQVAGREPPRKRAKYMECDDRILRICNNYDFDTILDFLRGISHNFNID</sequence>
<dbReference type="Proteomes" id="UP000887563">
    <property type="component" value="Unplaced"/>
</dbReference>
<accession>A0A914P4Q0</accession>
<keyword evidence="6" id="KW-1185">Reference proteome</keyword>
<dbReference type="GO" id="GO:0008270">
    <property type="term" value="F:zinc ion binding"/>
    <property type="evidence" value="ECO:0007669"/>
    <property type="project" value="UniProtKB-KW"/>
</dbReference>
<feature type="region of interest" description="Disordered" evidence="4">
    <location>
        <begin position="117"/>
        <end position="140"/>
    </location>
</feature>